<proteinExistence type="predicted"/>
<feature type="domain" description="HTH cro/C1-type" evidence="1">
    <location>
        <begin position="12"/>
        <end position="65"/>
    </location>
</feature>
<dbReference type="EMBL" id="BMKI01000001">
    <property type="protein sequence ID" value="GGC76669.1"/>
    <property type="molecule type" value="Genomic_DNA"/>
</dbReference>
<keyword evidence="3" id="KW-1185">Reference proteome</keyword>
<dbReference type="NCBIfam" id="TIGR01716">
    <property type="entry name" value="RGG_Cterm"/>
    <property type="match status" value="1"/>
</dbReference>
<accession>A0ABQ1NGM0</accession>
<dbReference type="Pfam" id="PF21259">
    <property type="entry name" value="Rgg_C"/>
    <property type="match status" value="1"/>
</dbReference>
<gene>
    <name evidence="2" type="ORF">GCM10011573_02830</name>
</gene>
<dbReference type="CDD" id="cd00093">
    <property type="entry name" value="HTH_XRE"/>
    <property type="match status" value="1"/>
</dbReference>
<dbReference type="Gene3D" id="1.10.260.40">
    <property type="entry name" value="lambda repressor-like DNA-binding domains"/>
    <property type="match status" value="1"/>
</dbReference>
<dbReference type="PANTHER" id="PTHR37038">
    <property type="entry name" value="TRANSCRIPTIONAL REGULATOR-RELATED"/>
    <property type="match status" value="1"/>
</dbReference>
<name>A0ABQ1NGM0_9ENTE</name>
<sequence>MQINEIEIGDILKKIRLSHNYTQEYVSNNIISRSYLSLLESNKYSPSIKILLELLERLNTELDEFVFLIQQEMDKNNDNLRFNTIENYAEYTEKEYLELKNHLEKKYSEDKLLKYKHLLIVLEAHCKFKSKKNLLASRKSVDSINSYFKSINSWTIYDFRLFNNTMFCFSTEEILDMMPMISEYIEKYSSFFLEKNNILSFICNLCTLLIMENKYDPAIEYASFGKNIAQKNKQLYQWLFLKCIICYCNSKVDTSNPCHMDHLEEKLHLAKQLECMEILEFFEKLCN</sequence>
<evidence type="ECO:0000313" key="2">
    <source>
        <dbReference type="EMBL" id="GGC76669.1"/>
    </source>
</evidence>
<dbReference type="SMART" id="SM00530">
    <property type="entry name" value="HTH_XRE"/>
    <property type="match status" value="1"/>
</dbReference>
<dbReference type="Pfam" id="PF01381">
    <property type="entry name" value="HTH_3"/>
    <property type="match status" value="1"/>
</dbReference>
<dbReference type="Gene3D" id="1.25.40.400">
    <property type="match status" value="1"/>
</dbReference>
<dbReference type="InterPro" id="IPR010057">
    <property type="entry name" value="Transcription_activator_Rgg_C"/>
</dbReference>
<protein>
    <recommendedName>
        <fullName evidence="1">HTH cro/C1-type domain-containing protein</fullName>
    </recommendedName>
</protein>
<evidence type="ECO:0000313" key="3">
    <source>
        <dbReference type="Proteomes" id="UP000630615"/>
    </source>
</evidence>
<dbReference type="InterPro" id="IPR010982">
    <property type="entry name" value="Lambda_DNA-bd_dom_sf"/>
</dbReference>
<evidence type="ECO:0000259" key="1">
    <source>
        <dbReference type="PROSITE" id="PS50943"/>
    </source>
</evidence>
<dbReference type="SUPFAM" id="SSF47413">
    <property type="entry name" value="lambda repressor-like DNA-binding domains"/>
    <property type="match status" value="1"/>
</dbReference>
<dbReference type="PROSITE" id="PS50943">
    <property type="entry name" value="HTH_CROC1"/>
    <property type="match status" value="1"/>
</dbReference>
<dbReference type="RefSeq" id="WP_088271602.1">
    <property type="nucleotide sequence ID" value="NZ_BMKI01000001.1"/>
</dbReference>
<dbReference type="InterPro" id="IPR053163">
    <property type="entry name" value="HTH-type_regulator_Rgg"/>
</dbReference>
<dbReference type="InterPro" id="IPR001387">
    <property type="entry name" value="Cro/C1-type_HTH"/>
</dbReference>
<organism evidence="2 3">
    <name type="scientific">Enterococcus wangshanyuanii</name>
    <dbReference type="NCBI Taxonomy" id="2005703"/>
    <lineage>
        <taxon>Bacteria</taxon>
        <taxon>Bacillati</taxon>
        <taxon>Bacillota</taxon>
        <taxon>Bacilli</taxon>
        <taxon>Lactobacillales</taxon>
        <taxon>Enterococcaceae</taxon>
        <taxon>Enterococcus</taxon>
    </lineage>
</organism>
<comment type="caution">
    <text evidence="2">The sequence shown here is derived from an EMBL/GenBank/DDBJ whole genome shotgun (WGS) entry which is preliminary data.</text>
</comment>
<dbReference type="Proteomes" id="UP000630615">
    <property type="component" value="Unassembled WGS sequence"/>
</dbReference>
<reference evidence="3" key="1">
    <citation type="journal article" date="2019" name="Int. J. Syst. Evol. Microbiol.">
        <title>The Global Catalogue of Microorganisms (GCM) 10K type strain sequencing project: providing services to taxonomists for standard genome sequencing and annotation.</title>
        <authorList>
            <consortium name="The Broad Institute Genomics Platform"/>
            <consortium name="The Broad Institute Genome Sequencing Center for Infectious Disease"/>
            <person name="Wu L."/>
            <person name="Ma J."/>
        </authorList>
    </citation>
    <scope>NUCLEOTIDE SEQUENCE [LARGE SCALE GENOMIC DNA]</scope>
    <source>
        <strain evidence="3">CGMCC 1.15942</strain>
    </source>
</reference>